<name>A0A937F984_9BACT</name>
<evidence type="ECO:0000256" key="1">
    <source>
        <dbReference type="SAM" id="SignalP"/>
    </source>
</evidence>
<accession>A0A937F984</accession>
<sequence>MKYIALAVMACLFISVSRAQNPYYDALFLKRYGELKNGKASIDINGINGADTLQLNNISARYVEEGNNIEDMFNSTSDNPFISIVPGKKSQASSPSSFLSGALNAAGAVDVTTMVDGMAKFLVERTKQELSIAFFNDFKEKLEAEEQLRLLFPATYQNLKVIGDEIYMFSGYIEMLREGFKKDISGILINMRKLVNSDAMKAAFEAFPPLKTMLSGGLYLADQLGEGHHIGDAIHSYVINDEILADSLNLLEPDVFGTLVVFDFVSQSLRYANPETRYWISFDDMQAFKDELTFKIYLGLLFQQLHLYERQRGIKLTLVGKGVRDLLREGASSLVKLSKLRDKVIVPVLSKGARVDKSFIQIKELNNHPEKGAEYQNYHQLFSASLDFMETSQGVYQSLVDGHELQELSNYIMSFRYLSDMHMDISEKQYVSAISDLASWYRDFVIDRITEGPLKEEHEAFLKAFIKYGNFAAIVAKAETSDEVQQAIEAVALPVGSSRIKRYTSFNVALNAYVGLYGGYENIEINDEDNYQLAAGLSAPVGVAMSWGGKGSSFSVFLSLIDIGSVASFRFNDDATESVPQIQLKDIISPGVFGVYGFKDVPLSAGAGYQIGPRLHEVTVDNADMVSETYGRFSVFLAVDIHIINFHSKAKKD</sequence>
<dbReference type="RefSeq" id="WP_202244401.1">
    <property type="nucleotide sequence ID" value="NZ_JAESIY010000005.1"/>
</dbReference>
<dbReference type="EMBL" id="JAESIY010000005">
    <property type="protein sequence ID" value="MBL3656614.1"/>
    <property type="molecule type" value="Genomic_DNA"/>
</dbReference>
<proteinExistence type="predicted"/>
<dbReference type="AlphaFoldDB" id="A0A937F984"/>
<gene>
    <name evidence="2" type="ORF">JL102_10755</name>
</gene>
<keyword evidence="1" id="KW-0732">Signal</keyword>
<feature type="signal peptide" evidence="1">
    <location>
        <begin position="1"/>
        <end position="19"/>
    </location>
</feature>
<reference evidence="2" key="1">
    <citation type="submission" date="2021-01" db="EMBL/GenBank/DDBJ databases">
        <title>Fulvivirga kasyanovii gen. nov., sp nov., a novel member of the phylum Bacteroidetes isolated from seawater in a mussel farm.</title>
        <authorList>
            <person name="Zhao L.-H."/>
            <person name="Wang Z.-J."/>
        </authorList>
    </citation>
    <scope>NUCLEOTIDE SEQUENCE</scope>
    <source>
        <strain evidence="2">2943</strain>
    </source>
</reference>
<feature type="chain" id="PRO_5036721582" evidence="1">
    <location>
        <begin position="20"/>
        <end position="653"/>
    </location>
</feature>
<organism evidence="2 3">
    <name type="scientific">Fulvivirga sediminis</name>
    <dbReference type="NCBI Taxonomy" id="2803949"/>
    <lineage>
        <taxon>Bacteria</taxon>
        <taxon>Pseudomonadati</taxon>
        <taxon>Bacteroidota</taxon>
        <taxon>Cytophagia</taxon>
        <taxon>Cytophagales</taxon>
        <taxon>Fulvivirgaceae</taxon>
        <taxon>Fulvivirga</taxon>
    </lineage>
</organism>
<keyword evidence="3" id="KW-1185">Reference proteome</keyword>
<comment type="caution">
    <text evidence="2">The sequence shown here is derived from an EMBL/GenBank/DDBJ whole genome shotgun (WGS) entry which is preliminary data.</text>
</comment>
<dbReference type="Proteomes" id="UP000659388">
    <property type="component" value="Unassembled WGS sequence"/>
</dbReference>
<evidence type="ECO:0000313" key="3">
    <source>
        <dbReference type="Proteomes" id="UP000659388"/>
    </source>
</evidence>
<protein>
    <submittedName>
        <fullName evidence="2">Uncharacterized protein</fullName>
    </submittedName>
</protein>
<evidence type="ECO:0000313" key="2">
    <source>
        <dbReference type="EMBL" id="MBL3656614.1"/>
    </source>
</evidence>